<keyword evidence="9" id="KW-1015">Disulfide bond</keyword>
<comment type="subcellular location">
    <subcellularLocation>
        <location evidence="2">Secreted</location>
    </subcellularLocation>
</comment>
<evidence type="ECO:0000259" key="16">
    <source>
        <dbReference type="PROSITE" id="PS51324"/>
    </source>
</evidence>
<keyword evidence="8 13" id="KW-0560">Oxidoreductase</keyword>
<dbReference type="Pfam" id="PF04777">
    <property type="entry name" value="Evr1_Alr"/>
    <property type="match status" value="1"/>
</dbReference>
<evidence type="ECO:0000313" key="19">
    <source>
        <dbReference type="Proteomes" id="UP001148018"/>
    </source>
</evidence>
<comment type="similarity">
    <text evidence="3 13">Belongs to the quiescin-sulfhydryl oxidase (QSOX) family.</text>
</comment>
<evidence type="ECO:0000256" key="6">
    <source>
        <dbReference type="ARBA" id="ARBA00022729"/>
    </source>
</evidence>
<keyword evidence="5 13" id="KW-0285">Flavoprotein</keyword>
<reference evidence="18" key="1">
    <citation type="submission" date="2022-07" db="EMBL/GenBank/DDBJ databases">
        <title>Chromosome-level genome of Muraenolepis orangiensis.</title>
        <authorList>
            <person name="Kim J."/>
        </authorList>
    </citation>
    <scope>NUCLEOTIDE SEQUENCE</scope>
    <source>
        <strain evidence="18">KU_S4_2022</strain>
        <tissue evidence="18">Muscle</tissue>
    </source>
</reference>
<evidence type="ECO:0000256" key="15">
    <source>
        <dbReference type="SAM" id="SignalP"/>
    </source>
</evidence>
<evidence type="ECO:0000256" key="5">
    <source>
        <dbReference type="ARBA" id="ARBA00022630"/>
    </source>
</evidence>
<keyword evidence="4" id="KW-0964">Secreted</keyword>
<dbReference type="Pfam" id="PF00085">
    <property type="entry name" value="Thioredoxin"/>
    <property type="match status" value="1"/>
</dbReference>
<dbReference type="Gene3D" id="1.20.120.310">
    <property type="entry name" value="ERV/ALR sulfhydryl oxidase domain"/>
    <property type="match status" value="1"/>
</dbReference>
<evidence type="ECO:0000256" key="8">
    <source>
        <dbReference type="ARBA" id="ARBA00023002"/>
    </source>
</evidence>
<dbReference type="EMBL" id="JANIIK010000048">
    <property type="protein sequence ID" value="KAJ3600007.1"/>
    <property type="molecule type" value="Genomic_DNA"/>
</dbReference>
<dbReference type="InterPro" id="IPR041269">
    <property type="entry name" value="QSOX_Trx1"/>
</dbReference>
<dbReference type="InterPro" id="IPR036774">
    <property type="entry name" value="ERV/ALR_sulphydryl_oxid_sf"/>
</dbReference>
<dbReference type="InterPro" id="IPR042568">
    <property type="entry name" value="QSOX_FAD-bd_sf"/>
</dbReference>
<keyword evidence="6 15" id="KW-0732">Signal</keyword>
<dbReference type="PANTHER" id="PTHR22897:SF6">
    <property type="entry name" value="SULFHYDRYL OXIDASE 1"/>
    <property type="match status" value="1"/>
</dbReference>
<dbReference type="OrthoDB" id="59470at2759"/>
<evidence type="ECO:0000256" key="1">
    <source>
        <dbReference type="ARBA" id="ARBA00001974"/>
    </source>
</evidence>
<dbReference type="FunFam" id="3.40.30.10:FF:000080">
    <property type="entry name" value="Sulfhydryl oxidase"/>
    <property type="match status" value="1"/>
</dbReference>
<evidence type="ECO:0000259" key="17">
    <source>
        <dbReference type="PROSITE" id="PS51352"/>
    </source>
</evidence>
<dbReference type="InterPro" id="IPR040986">
    <property type="entry name" value="QSOX_FAD-bd_dom"/>
</dbReference>
<feature type="domain" description="ERV/ALR sulfhydryl oxidase" evidence="16">
    <location>
        <begin position="370"/>
        <end position="471"/>
    </location>
</feature>
<dbReference type="PROSITE" id="PS51352">
    <property type="entry name" value="THIOREDOXIN_2"/>
    <property type="match status" value="1"/>
</dbReference>
<dbReference type="InterPro" id="IPR036249">
    <property type="entry name" value="Thioredoxin-like_sf"/>
</dbReference>
<keyword evidence="13" id="KW-1133">Transmembrane helix</keyword>
<comment type="caution">
    <text evidence="18">The sequence shown here is derived from an EMBL/GenBank/DDBJ whole genome shotgun (WGS) entry which is preliminary data.</text>
</comment>
<dbReference type="FunFam" id="3.40.30.10:FF:000073">
    <property type="entry name" value="Sulfhydryl oxidase"/>
    <property type="match status" value="1"/>
</dbReference>
<comment type="cofactor">
    <cofactor evidence="1 13">
        <name>FAD</name>
        <dbReference type="ChEBI" id="CHEBI:57692"/>
    </cofactor>
</comment>
<evidence type="ECO:0000256" key="7">
    <source>
        <dbReference type="ARBA" id="ARBA00022827"/>
    </source>
</evidence>
<dbReference type="GO" id="GO:0016971">
    <property type="term" value="F:flavin-dependent sulfhydryl oxidase activity"/>
    <property type="evidence" value="ECO:0007669"/>
    <property type="project" value="InterPro"/>
</dbReference>
<dbReference type="GO" id="GO:0003756">
    <property type="term" value="F:protein disulfide isomerase activity"/>
    <property type="evidence" value="ECO:0007669"/>
    <property type="project" value="TreeGrafter"/>
</dbReference>
<dbReference type="SUPFAM" id="SSF52833">
    <property type="entry name" value="Thioredoxin-like"/>
    <property type="match status" value="1"/>
</dbReference>
<feature type="domain" description="Thioredoxin" evidence="17">
    <location>
        <begin position="26"/>
        <end position="170"/>
    </location>
</feature>
<dbReference type="InterPro" id="IPR039798">
    <property type="entry name" value="Sulfhydryl_oxidase"/>
</dbReference>
<dbReference type="GO" id="GO:0000139">
    <property type="term" value="C:Golgi membrane"/>
    <property type="evidence" value="ECO:0007669"/>
    <property type="project" value="TreeGrafter"/>
</dbReference>
<evidence type="ECO:0000256" key="2">
    <source>
        <dbReference type="ARBA" id="ARBA00004613"/>
    </source>
</evidence>
<dbReference type="GO" id="GO:0006457">
    <property type="term" value="P:protein folding"/>
    <property type="evidence" value="ECO:0007669"/>
    <property type="project" value="TreeGrafter"/>
</dbReference>
<feature type="compositionally biased region" description="Basic and acidic residues" evidence="14">
    <location>
        <begin position="531"/>
        <end position="547"/>
    </location>
</feature>
<dbReference type="SUPFAM" id="SSF69000">
    <property type="entry name" value="FAD-dependent thiol oxidase"/>
    <property type="match status" value="1"/>
</dbReference>
<evidence type="ECO:0000256" key="10">
    <source>
        <dbReference type="ARBA" id="ARBA00023180"/>
    </source>
</evidence>
<dbReference type="CDD" id="cd02992">
    <property type="entry name" value="PDI_a_QSOX"/>
    <property type="match status" value="1"/>
</dbReference>
<keyword evidence="13" id="KW-0812">Transmembrane</keyword>
<dbReference type="Pfam" id="PF18108">
    <property type="entry name" value="QSOX_Trx1"/>
    <property type="match status" value="1"/>
</dbReference>
<dbReference type="EC" id="1.8.3.2" evidence="13"/>
<evidence type="ECO:0000256" key="9">
    <source>
        <dbReference type="ARBA" id="ARBA00023157"/>
    </source>
</evidence>
<feature type="region of interest" description="Disordered" evidence="14">
    <location>
        <begin position="531"/>
        <end position="643"/>
    </location>
</feature>
<feature type="compositionally biased region" description="Acidic residues" evidence="14">
    <location>
        <begin position="565"/>
        <end position="595"/>
    </location>
</feature>
<dbReference type="FunFam" id="1.20.120.310:FF:000001">
    <property type="entry name" value="Sulfhydryl oxidase"/>
    <property type="match status" value="1"/>
</dbReference>
<dbReference type="Gene3D" id="1.20.120.1960">
    <property type="entry name" value="QSOX sulfhydryl oxidase domain"/>
    <property type="match status" value="1"/>
</dbReference>
<dbReference type="PROSITE" id="PS51324">
    <property type="entry name" value="ERV_ALR"/>
    <property type="match status" value="1"/>
</dbReference>
<evidence type="ECO:0000256" key="14">
    <source>
        <dbReference type="SAM" id="MobiDB-lite"/>
    </source>
</evidence>
<comment type="function">
    <text evidence="11">Catalyzes the oxidation of sulfhydryl groups in peptide and protein thiols to disulfides with the reduction of oxygen to hydrogen peroxide. Plays a role in disulfide bond formation in a variety of extracellular proteins. In fibroblasts, required for normal incorporation of laminin into the extracellular matrix, and thereby for normal cell-cell adhesion and cell migration.</text>
</comment>
<evidence type="ECO:0000256" key="3">
    <source>
        <dbReference type="ARBA" id="ARBA00006041"/>
    </source>
</evidence>
<feature type="chain" id="PRO_5040391890" description="Sulfhydryl oxidase" evidence="15">
    <location>
        <begin position="36"/>
        <end position="817"/>
    </location>
</feature>
<evidence type="ECO:0000256" key="4">
    <source>
        <dbReference type="ARBA" id="ARBA00022525"/>
    </source>
</evidence>
<dbReference type="Proteomes" id="UP001148018">
    <property type="component" value="Unassembled WGS sequence"/>
</dbReference>
<keyword evidence="13" id="KW-0472">Membrane</keyword>
<dbReference type="GO" id="GO:0005615">
    <property type="term" value="C:extracellular space"/>
    <property type="evidence" value="ECO:0007669"/>
    <property type="project" value="TreeGrafter"/>
</dbReference>
<feature type="transmembrane region" description="Helical" evidence="13">
    <location>
        <begin position="786"/>
        <end position="803"/>
    </location>
</feature>
<dbReference type="FunFam" id="1.20.120.1960:FF:000001">
    <property type="entry name" value="Sulfhydryl oxidase"/>
    <property type="match status" value="1"/>
</dbReference>
<protein>
    <recommendedName>
        <fullName evidence="13">Sulfhydryl oxidase</fullName>
        <ecNumber evidence="13">1.8.3.2</ecNumber>
    </recommendedName>
</protein>
<feature type="signal peptide" evidence="15">
    <location>
        <begin position="1"/>
        <end position="35"/>
    </location>
</feature>
<evidence type="ECO:0000256" key="12">
    <source>
        <dbReference type="ARBA" id="ARBA00048864"/>
    </source>
</evidence>
<organism evidence="18 19">
    <name type="scientific">Muraenolepis orangiensis</name>
    <name type="common">Patagonian moray cod</name>
    <dbReference type="NCBI Taxonomy" id="630683"/>
    <lineage>
        <taxon>Eukaryota</taxon>
        <taxon>Metazoa</taxon>
        <taxon>Chordata</taxon>
        <taxon>Craniata</taxon>
        <taxon>Vertebrata</taxon>
        <taxon>Euteleostomi</taxon>
        <taxon>Actinopterygii</taxon>
        <taxon>Neopterygii</taxon>
        <taxon>Teleostei</taxon>
        <taxon>Neoteleostei</taxon>
        <taxon>Acanthomorphata</taxon>
        <taxon>Zeiogadaria</taxon>
        <taxon>Gadariae</taxon>
        <taxon>Gadiformes</taxon>
        <taxon>Muraenolepidoidei</taxon>
        <taxon>Muraenolepididae</taxon>
        <taxon>Muraenolepis</taxon>
    </lineage>
</organism>
<sequence>MSRCADRLPLPRRVISVTTVLVWFSLICSPSVTEAGLYTASDQIVVLSPLNVNSVLINSTAAVLVEFYASWCGHCIHFSALYKSLARDIKEWKPAVDLAAVDCAVKENRQLCRDYGITGYPSIKFFSAYSTNASMGKTIRDQMEAHEEPGPPACPPLEPISPAEIDSFFETNNVEHLALIFEDSKSYLGKEVTLDLLQYENVAVRRVLKTEEALVAKLGVSEFPSCYLYYPGGNGTRLDVKIEARTFYSYALQRLPGVVRAGKPKPLITDLTNNTSEPWRAFNSSMVYMADLESALHYSLRVELSSHPVIKGDALRALKRYISILAKYFPGRPVVTNLLKSLDSWLKAQSSAEVSYSDLREVLDNTAKGSKPHFRRYPCGMWTLFHVLTVQAKQSADSEPQEVLKAVRDYVHELFGCRACAEHFAAMAQDDLGEVRTRSSAVLWLWSKHNQVNNRLAGDLSEDPHFPKIQWPSPEACPACHGVKRTGEHSWELEEVLAFLLSHFSSSRLQTDYLEDESEVLDKQTKRLEAAHQEMETQRRAERKAREAMASATQPAISQPPVEEQGAEEEEEGEEEEEEEGEEEGGEEGEEEGGQEEPAVAAQGGGGREKAVPAVRVPAAQLDQMGSESAPWADKPGAEVADGGRWRSLRKPSLVGMRLRDAQEDIVDLDSFVNRHFKAKALQAAAGSRVKSRTLRRKEEVDPRPVFGLRMELDVGMGMMGLEPVEPQFDPDVQQQQRLRLQKRELSDTYMADADKLDQWYVQDPRGRWISVLNIGFSRLDISLCVILYFVSSLCLMAMYLFFKNRLRIRRVKASFP</sequence>
<keyword evidence="19" id="KW-1185">Reference proteome</keyword>
<proteinExistence type="inferred from homology"/>
<name>A0A9Q0E394_9TELE</name>
<evidence type="ECO:0000256" key="13">
    <source>
        <dbReference type="RuleBase" id="RU371123"/>
    </source>
</evidence>
<evidence type="ECO:0000313" key="18">
    <source>
        <dbReference type="EMBL" id="KAJ3600007.1"/>
    </source>
</evidence>
<dbReference type="PANTHER" id="PTHR22897">
    <property type="entry name" value="QUIESCIN Q6-RELATED SULFHYDRYL OXIDASE"/>
    <property type="match status" value="1"/>
</dbReference>
<dbReference type="Pfam" id="PF18371">
    <property type="entry name" value="FAD_SOX"/>
    <property type="match status" value="1"/>
</dbReference>
<keyword evidence="7 13" id="KW-0274">FAD</keyword>
<evidence type="ECO:0000256" key="11">
    <source>
        <dbReference type="ARBA" id="ARBA00045804"/>
    </source>
</evidence>
<dbReference type="Gene3D" id="3.40.30.10">
    <property type="entry name" value="Glutaredoxin"/>
    <property type="match status" value="2"/>
</dbReference>
<dbReference type="InterPro" id="IPR017905">
    <property type="entry name" value="ERV/ALR_sulphydryl_oxidase"/>
</dbReference>
<dbReference type="InterPro" id="IPR013766">
    <property type="entry name" value="Thioredoxin_domain"/>
</dbReference>
<dbReference type="AlphaFoldDB" id="A0A9Q0E394"/>
<keyword evidence="10" id="KW-0325">Glycoprotein</keyword>
<gene>
    <name evidence="18" type="ORF">NHX12_033959</name>
</gene>
<accession>A0A9Q0E394</accession>
<comment type="catalytic activity">
    <reaction evidence="12 13">
        <text>2 R'C(R)SH + O2 = R'C(R)S-S(R)CR' + H2O2</text>
        <dbReference type="Rhea" id="RHEA:17357"/>
        <dbReference type="ChEBI" id="CHEBI:15379"/>
        <dbReference type="ChEBI" id="CHEBI:16240"/>
        <dbReference type="ChEBI" id="CHEBI:16520"/>
        <dbReference type="ChEBI" id="CHEBI:17412"/>
        <dbReference type="EC" id="1.8.3.2"/>
    </reaction>
</comment>